<dbReference type="Proteomes" id="UP000444721">
    <property type="component" value="Unassembled WGS sequence"/>
</dbReference>
<dbReference type="RefSeq" id="XP_044559457.1">
    <property type="nucleotide sequence ID" value="XM_044709829.1"/>
</dbReference>
<dbReference type="PANTHER" id="PTHR45982:SF1">
    <property type="entry name" value="REGULATOR OF CHROMOSOME CONDENSATION"/>
    <property type="match status" value="1"/>
</dbReference>
<dbReference type="InterPro" id="IPR009091">
    <property type="entry name" value="RCC1/BLIP-II"/>
</dbReference>
<comment type="caution">
    <text evidence="1">The sequence shown here is derived from an EMBL/GenBank/DDBJ whole genome shotgun (WGS) entry which is preliminary data.</text>
</comment>
<name>A0A6A5BL16_NAEFO</name>
<dbReference type="VEuPathDB" id="AmoebaDB:FDP41_006218"/>
<sequence>MPKEESGVVFVVRIPKKQQLSYEHLPLGSRIFREGEFQPDHSDSVVPLMPEEIDDSTIRKVEIKPFINIRKIISGKSHSNILTMDGLVLSFGCNYFGELCCGFCGPLLFKEEPIDLCRQKQGEDGSGNRIIHRGMIQAVGPISKTKIIDGACGVNHSIFLSEDSRIFVNGKFQMKYITSNNNSLDDACVPMEVDQENCFGGKKQIISVAACGSSSVVLTANGEVYKSSAMPVDDLHSWYRVIIQDCVFSPVKLFSFFLSTFTSMLCENGQVYTISDMESQFNNDVSNVEYVIPGYYSNVIFKLRNGRFFSYRNNRWIDFATLLGTEDELISIEFCANSTVIMYTQFGKCLYCDDFKTVHDLSTLEFSNQGCSHVRISASRYRSYIYNVPLYHASPLIQKSFPCFWTLCFHATAEGNQGIIVLSDIFIKTMT</sequence>
<evidence type="ECO:0000313" key="1">
    <source>
        <dbReference type="EMBL" id="KAF0974744.1"/>
    </source>
</evidence>
<dbReference type="AlphaFoldDB" id="A0A6A5BL16"/>
<dbReference type="SUPFAM" id="SSF50985">
    <property type="entry name" value="RCC1/BLIP-II"/>
    <property type="match status" value="1"/>
</dbReference>
<evidence type="ECO:0000313" key="2">
    <source>
        <dbReference type="Proteomes" id="UP000444721"/>
    </source>
</evidence>
<reference evidence="1 2" key="1">
    <citation type="journal article" date="2019" name="Sci. Rep.">
        <title>Nanopore sequencing improves the draft genome of the human pathogenic amoeba Naegleria fowleri.</title>
        <authorList>
            <person name="Liechti N."/>
            <person name="Schurch N."/>
            <person name="Bruggmann R."/>
            <person name="Wittwer M."/>
        </authorList>
    </citation>
    <scope>NUCLEOTIDE SEQUENCE [LARGE SCALE GENOMIC DNA]</scope>
    <source>
        <strain evidence="1 2">ATCC 30894</strain>
    </source>
</reference>
<dbReference type="GeneID" id="68113436"/>
<dbReference type="OrthoDB" id="10420089at2759"/>
<dbReference type="VEuPathDB" id="AmoebaDB:NF0021110"/>
<dbReference type="PANTHER" id="PTHR45982">
    <property type="entry name" value="REGULATOR OF CHROMOSOME CONDENSATION"/>
    <property type="match status" value="1"/>
</dbReference>
<accession>A0A6A5BL16</accession>
<gene>
    <name evidence="1" type="ORF">FDP41_006218</name>
</gene>
<dbReference type="VEuPathDB" id="AmoebaDB:NfTy_077420"/>
<proteinExistence type="predicted"/>
<organism evidence="1 2">
    <name type="scientific">Naegleria fowleri</name>
    <name type="common">Brain eating amoeba</name>
    <dbReference type="NCBI Taxonomy" id="5763"/>
    <lineage>
        <taxon>Eukaryota</taxon>
        <taxon>Discoba</taxon>
        <taxon>Heterolobosea</taxon>
        <taxon>Tetramitia</taxon>
        <taxon>Eutetramitia</taxon>
        <taxon>Vahlkampfiidae</taxon>
        <taxon>Naegleria</taxon>
    </lineage>
</organism>
<dbReference type="InterPro" id="IPR051553">
    <property type="entry name" value="Ran_GTPase-activating"/>
</dbReference>
<dbReference type="EMBL" id="VFQX01000051">
    <property type="protein sequence ID" value="KAF0974744.1"/>
    <property type="molecule type" value="Genomic_DNA"/>
</dbReference>
<keyword evidence="2" id="KW-1185">Reference proteome</keyword>
<protein>
    <submittedName>
        <fullName evidence="1">Uncharacterized protein</fullName>
    </submittedName>
</protein>
<dbReference type="Gene3D" id="2.130.10.30">
    <property type="entry name" value="Regulator of chromosome condensation 1/beta-lactamase-inhibitor protein II"/>
    <property type="match status" value="1"/>
</dbReference>